<gene>
    <name evidence="1" type="ORF">B0H17DRAFT_329957</name>
</gene>
<comment type="caution">
    <text evidence="1">The sequence shown here is derived from an EMBL/GenBank/DDBJ whole genome shotgun (WGS) entry which is preliminary data.</text>
</comment>
<proteinExistence type="predicted"/>
<dbReference type="EMBL" id="JARKIE010000254">
    <property type="protein sequence ID" value="KAJ7661034.1"/>
    <property type="molecule type" value="Genomic_DNA"/>
</dbReference>
<evidence type="ECO:0000313" key="1">
    <source>
        <dbReference type="EMBL" id="KAJ7661034.1"/>
    </source>
</evidence>
<keyword evidence="2" id="KW-1185">Reference proteome</keyword>
<sequence length="274" mass="29377">MSSRSSPPAPPAPRASSLPGPFRPPCLCPTPASAALCPHRRLVFWVSLSSALSLLHFPAHLRVSLSSRASPSSRNRRRPGSFWLVRTSCVPACPSRRLPSTPSVCTHPTSALVDVVDPTARDAMRAPYTWETGLWRSSERPPGAFCGDDAGRRTTGIVLGGGCAPSSHCFDSRSCRADARLVRGWRFLGSALGALGALKEREGSVNERRRRRACSSRLVGGVRRGNAETDSGATASGYRARFAATTRAGWGCGHARSAHRIVGDTAWWCSSLCR</sequence>
<organism evidence="1 2">
    <name type="scientific">Mycena rosella</name>
    <name type="common">Pink bonnet</name>
    <name type="synonym">Agaricus rosellus</name>
    <dbReference type="NCBI Taxonomy" id="1033263"/>
    <lineage>
        <taxon>Eukaryota</taxon>
        <taxon>Fungi</taxon>
        <taxon>Dikarya</taxon>
        <taxon>Basidiomycota</taxon>
        <taxon>Agaricomycotina</taxon>
        <taxon>Agaricomycetes</taxon>
        <taxon>Agaricomycetidae</taxon>
        <taxon>Agaricales</taxon>
        <taxon>Marasmiineae</taxon>
        <taxon>Mycenaceae</taxon>
        <taxon>Mycena</taxon>
    </lineage>
</organism>
<accession>A0AAD7G304</accession>
<dbReference type="Proteomes" id="UP001221757">
    <property type="component" value="Unassembled WGS sequence"/>
</dbReference>
<protein>
    <submittedName>
        <fullName evidence="1">Uncharacterized protein</fullName>
    </submittedName>
</protein>
<reference evidence="1" key="1">
    <citation type="submission" date="2023-03" db="EMBL/GenBank/DDBJ databases">
        <title>Massive genome expansion in bonnet fungi (Mycena s.s.) driven by repeated elements and novel gene families across ecological guilds.</title>
        <authorList>
            <consortium name="Lawrence Berkeley National Laboratory"/>
            <person name="Harder C.B."/>
            <person name="Miyauchi S."/>
            <person name="Viragh M."/>
            <person name="Kuo A."/>
            <person name="Thoen E."/>
            <person name="Andreopoulos B."/>
            <person name="Lu D."/>
            <person name="Skrede I."/>
            <person name="Drula E."/>
            <person name="Henrissat B."/>
            <person name="Morin E."/>
            <person name="Kohler A."/>
            <person name="Barry K."/>
            <person name="LaButti K."/>
            <person name="Morin E."/>
            <person name="Salamov A."/>
            <person name="Lipzen A."/>
            <person name="Mereny Z."/>
            <person name="Hegedus B."/>
            <person name="Baldrian P."/>
            <person name="Stursova M."/>
            <person name="Weitz H."/>
            <person name="Taylor A."/>
            <person name="Grigoriev I.V."/>
            <person name="Nagy L.G."/>
            <person name="Martin F."/>
            <person name="Kauserud H."/>
        </authorList>
    </citation>
    <scope>NUCLEOTIDE SEQUENCE</scope>
    <source>
        <strain evidence="1">CBHHK067</strain>
    </source>
</reference>
<evidence type="ECO:0000313" key="2">
    <source>
        <dbReference type="Proteomes" id="UP001221757"/>
    </source>
</evidence>
<name>A0AAD7G304_MYCRO</name>
<dbReference type="AlphaFoldDB" id="A0AAD7G304"/>